<protein>
    <submittedName>
        <fullName evidence="7">ABC-type transporter, integral membrane subunit</fullName>
    </submittedName>
</protein>
<evidence type="ECO:0000256" key="5">
    <source>
        <dbReference type="ARBA" id="ARBA00023136"/>
    </source>
</evidence>
<keyword evidence="2" id="KW-1003">Cell membrane</keyword>
<dbReference type="NCBIfam" id="NF008630">
    <property type="entry name" value="PRK11618.1"/>
    <property type="match status" value="1"/>
</dbReference>
<feature type="transmembrane region" description="Helical" evidence="6">
    <location>
        <begin position="94"/>
        <end position="116"/>
    </location>
</feature>
<proteinExistence type="predicted"/>
<dbReference type="PANTHER" id="PTHR32196">
    <property type="entry name" value="ABC TRANSPORTER PERMEASE PROTEIN YPHD-RELATED-RELATED"/>
    <property type="match status" value="1"/>
</dbReference>
<sequence>MKKLQFNSKFVPMLINILLFVLLFSIGSLKYPSFFSLQVFFNLFIDNSYLIVLAVGMTFVLLIGGIDISVGSILCLVCMASAYLVEVSKLNPFLVMFLMIVLGALYGLVQGCLIHFFKIQPFIVTLAGLFFGRGAAAFISIETINITNKVYNDISNYKIYMAGDSFIRIGVVIALLTLGIAIFIAHYTKFGRAVYAVGGNEQSALLMGLPVARTKVLVYTINGICAAVAGILFTFNIHSGYSLHGQGMELDAIAATVIGGTLLTGGVGYVIGALFGTLTQGVIKNLIMFDGTLNSWWTRISVAALLCLFIIIQRILTVRRESKKVKELCR</sequence>
<feature type="transmembrane region" description="Helical" evidence="6">
    <location>
        <begin position="216"/>
        <end position="238"/>
    </location>
</feature>
<gene>
    <name evidence="7" type="ORF">Bccel_3105</name>
</gene>
<dbReference type="PANTHER" id="PTHR32196:SF63">
    <property type="entry name" value="INNER MEMBRANE ABC TRANSPORTER PERMEASE PROTEIN YJFF"/>
    <property type="match status" value="1"/>
</dbReference>
<dbReference type="STRING" id="398512.Bccel_3105"/>
<evidence type="ECO:0000256" key="4">
    <source>
        <dbReference type="ARBA" id="ARBA00022989"/>
    </source>
</evidence>
<dbReference type="InterPro" id="IPR001851">
    <property type="entry name" value="ABC_transp_permease"/>
</dbReference>
<keyword evidence="3 6" id="KW-0812">Transmembrane</keyword>
<feature type="transmembrane region" description="Helical" evidence="6">
    <location>
        <begin position="165"/>
        <end position="187"/>
    </location>
</feature>
<dbReference type="GO" id="GO:0022857">
    <property type="term" value="F:transmembrane transporter activity"/>
    <property type="evidence" value="ECO:0007669"/>
    <property type="project" value="InterPro"/>
</dbReference>
<dbReference type="CDD" id="cd06579">
    <property type="entry name" value="TM_PBP1_transp_AraH_like"/>
    <property type="match status" value="1"/>
</dbReference>
<evidence type="ECO:0000313" key="7">
    <source>
        <dbReference type="EMBL" id="KNY27834.1"/>
    </source>
</evidence>
<dbReference type="eggNOG" id="COG1172">
    <property type="taxonomic scope" value="Bacteria"/>
</dbReference>
<dbReference type="OrthoDB" id="9813906at2"/>
<feature type="transmembrane region" description="Helical" evidence="6">
    <location>
        <begin position="12"/>
        <end position="29"/>
    </location>
</feature>
<dbReference type="GO" id="GO:0005886">
    <property type="term" value="C:plasma membrane"/>
    <property type="evidence" value="ECO:0007669"/>
    <property type="project" value="UniProtKB-SubCell"/>
</dbReference>
<dbReference type="AlphaFoldDB" id="A0A0L6JPX0"/>
<feature type="transmembrane region" description="Helical" evidence="6">
    <location>
        <begin position="296"/>
        <end position="316"/>
    </location>
</feature>
<name>A0A0L6JPX0_9FIRM</name>
<evidence type="ECO:0000256" key="1">
    <source>
        <dbReference type="ARBA" id="ARBA00004651"/>
    </source>
</evidence>
<organism evidence="7 8">
    <name type="scientific">Pseudobacteroides cellulosolvens ATCC 35603 = DSM 2933</name>
    <dbReference type="NCBI Taxonomy" id="398512"/>
    <lineage>
        <taxon>Bacteria</taxon>
        <taxon>Bacillati</taxon>
        <taxon>Bacillota</taxon>
        <taxon>Clostridia</taxon>
        <taxon>Eubacteriales</taxon>
        <taxon>Oscillospiraceae</taxon>
        <taxon>Pseudobacteroides</taxon>
    </lineage>
</organism>
<evidence type="ECO:0000256" key="2">
    <source>
        <dbReference type="ARBA" id="ARBA00022475"/>
    </source>
</evidence>
<feature type="transmembrane region" description="Helical" evidence="6">
    <location>
        <begin position="250"/>
        <end position="276"/>
    </location>
</feature>
<dbReference type="PATRIC" id="fig|398512.5.peg.3254"/>
<comment type="caution">
    <text evidence="7">The sequence shown here is derived from an EMBL/GenBank/DDBJ whole genome shotgun (WGS) entry which is preliminary data.</text>
</comment>
<reference evidence="8" key="1">
    <citation type="submission" date="2015-07" db="EMBL/GenBank/DDBJ databases">
        <title>Near-Complete Genome Sequence of the Cellulolytic Bacterium Bacteroides (Pseudobacteroides) cellulosolvens ATCC 35603.</title>
        <authorList>
            <person name="Dassa B."/>
            <person name="Utturkar S.M."/>
            <person name="Klingeman D.M."/>
            <person name="Hurt R.A."/>
            <person name="Keller M."/>
            <person name="Xu J."/>
            <person name="Reddy Y.H.K."/>
            <person name="Borovok I."/>
            <person name="Grinberg I.R."/>
            <person name="Lamed R."/>
            <person name="Zhivin O."/>
            <person name="Bayer E.A."/>
            <person name="Brown S.D."/>
        </authorList>
    </citation>
    <scope>NUCLEOTIDE SEQUENCE [LARGE SCALE GENOMIC DNA]</scope>
    <source>
        <strain evidence="8">DSM 2933</strain>
    </source>
</reference>
<keyword evidence="5 6" id="KW-0472">Membrane</keyword>
<dbReference type="RefSeq" id="WP_036941999.1">
    <property type="nucleotide sequence ID" value="NZ_JQKC01000017.1"/>
</dbReference>
<evidence type="ECO:0000256" key="6">
    <source>
        <dbReference type="SAM" id="Phobius"/>
    </source>
</evidence>
<dbReference type="EMBL" id="LGTC01000001">
    <property type="protein sequence ID" value="KNY27834.1"/>
    <property type="molecule type" value="Genomic_DNA"/>
</dbReference>
<evidence type="ECO:0000313" key="8">
    <source>
        <dbReference type="Proteomes" id="UP000036923"/>
    </source>
</evidence>
<dbReference type="Proteomes" id="UP000036923">
    <property type="component" value="Unassembled WGS sequence"/>
</dbReference>
<keyword evidence="4 6" id="KW-1133">Transmembrane helix</keyword>
<comment type="subcellular location">
    <subcellularLocation>
        <location evidence="1">Cell membrane</location>
        <topology evidence="1">Multi-pass membrane protein</topology>
    </subcellularLocation>
</comment>
<evidence type="ECO:0000256" key="3">
    <source>
        <dbReference type="ARBA" id="ARBA00022692"/>
    </source>
</evidence>
<accession>A0A0L6JPX0</accession>
<feature type="transmembrane region" description="Helical" evidence="6">
    <location>
        <begin position="49"/>
        <end position="82"/>
    </location>
</feature>
<dbReference type="Pfam" id="PF02653">
    <property type="entry name" value="BPD_transp_2"/>
    <property type="match status" value="1"/>
</dbReference>
<keyword evidence="8" id="KW-1185">Reference proteome</keyword>
<feature type="transmembrane region" description="Helical" evidence="6">
    <location>
        <begin position="122"/>
        <end position="144"/>
    </location>
</feature>